<name>A0ABY5X848_ERWPY</name>
<evidence type="ECO:0000313" key="1">
    <source>
        <dbReference type="EMBL" id="UWS33569.1"/>
    </source>
</evidence>
<accession>A0ABY5X848</accession>
<evidence type="ECO:0000313" key="2">
    <source>
        <dbReference type="Proteomes" id="UP001058553"/>
    </source>
</evidence>
<dbReference type="RefSeq" id="WP_015899181.1">
    <property type="nucleotide sequence ID" value="NZ_CP023567.1"/>
</dbReference>
<keyword evidence="2" id="KW-1185">Reference proteome</keyword>
<gene>
    <name evidence="1" type="primary">bcsO</name>
    <name evidence="1" type="ORF">NYP84_18770</name>
</gene>
<protein>
    <submittedName>
        <fullName evidence="1">Cellulose biosynthesis protein BcsO</fullName>
    </submittedName>
</protein>
<dbReference type="GeneID" id="92235298"/>
<sequence>MKSYDDLQRFKEKTQTKTIDFKDMSEHFFNAKNSPWRLIKQLADEGAGSILDDIPRIDVPQAVGPAAFTACPVSEKPLQPFSSRPFTAAAPGASDKVGATLLDSIAASLPSTEAASLAVQQAVEVEVNEDAPAAPPAAVSGLTLLQQLGTVQSPPPAADNSPTIPSASAAAWPEIAAARIIPGSSQLFRSPAASPPGALSKDTLLSPLLEKIASCR</sequence>
<dbReference type="Proteomes" id="UP001058553">
    <property type="component" value="Chromosome"/>
</dbReference>
<dbReference type="InterPro" id="IPR031484">
    <property type="entry name" value="CBP_BcsO"/>
</dbReference>
<dbReference type="Pfam" id="PF17037">
    <property type="entry name" value="CBP_BcsO"/>
    <property type="match status" value="1"/>
</dbReference>
<organism evidence="1 2">
    <name type="scientific">Erwinia pyrifoliae</name>
    <dbReference type="NCBI Taxonomy" id="79967"/>
    <lineage>
        <taxon>Bacteria</taxon>
        <taxon>Pseudomonadati</taxon>
        <taxon>Pseudomonadota</taxon>
        <taxon>Gammaproteobacteria</taxon>
        <taxon>Enterobacterales</taxon>
        <taxon>Erwiniaceae</taxon>
        <taxon>Erwinia</taxon>
    </lineage>
</organism>
<proteinExistence type="predicted"/>
<dbReference type="EMBL" id="CP103445">
    <property type="protein sequence ID" value="UWS33569.1"/>
    <property type="molecule type" value="Genomic_DNA"/>
</dbReference>
<reference evidence="1" key="1">
    <citation type="submission" date="2022-07" db="EMBL/GenBank/DDBJ databases">
        <title>Genetic diversity of Erwinia pyrifoliae.</title>
        <authorList>
            <person name="Park D.S."/>
            <person name="Ham H."/>
        </authorList>
    </citation>
    <scope>NUCLEOTIDE SEQUENCE</scope>
    <source>
        <strain evidence="1">CP201486</strain>
    </source>
</reference>